<dbReference type="EMBL" id="MU151459">
    <property type="protein sequence ID" value="KAF9443562.1"/>
    <property type="molecule type" value="Genomic_DNA"/>
</dbReference>
<comment type="caution">
    <text evidence="3">The sequence shown here is derived from an EMBL/GenBank/DDBJ whole genome shotgun (WGS) entry which is preliminary data.</text>
</comment>
<evidence type="ECO:0000259" key="2">
    <source>
        <dbReference type="Pfam" id="PF20151"/>
    </source>
</evidence>
<dbReference type="Pfam" id="PF20151">
    <property type="entry name" value="DUF6533"/>
    <property type="match status" value="1"/>
</dbReference>
<gene>
    <name evidence="3" type="ORF">P691DRAFT_778801</name>
</gene>
<evidence type="ECO:0000256" key="1">
    <source>
        <dbReference type="SAM" id="Phobius"/>
    </source>
</evidence>
<keyword evidence="1" id="KW-0472">Membrane</keyword>
<accession>A0A9P5X554</accession>
<keyword evidence="1" id="KW-1133">Transmembrane helix</keyword>
<feature type="transmembrane region" description="Helical" evidence="1">
    <location>
        <begin position="214"/>
        <end position="233"/>
    </location>
</feature>
<keyword evidence="1" id="KW-0812">Transmembrane</keyword>
<feature type="transmembrane region" description="Helical" evidence="1">
    <location>
        <begin position="23"/>
        <end position="42"/>
    </location>
</feature>
<sequence length="280" mass="31794">MDPAEIPQIIQQLSTAIGEYRNVNSLTVAAMVVMIFDWLLTFEMEVSYIWQAPWNMMKVLYLFSRYLAFIDVTVAIIFGFVVTLPVESCSRIFQCAAVMYCIGMGVADIIFTLRTWVVWGRKRHFGIALAIFYVVAWLTFVIPVAFYLKSLFYVTSPLPQLLGCAPQSPSTLFSISFAGAMAFDLVMLILMAIRAMSLFRSGNSDLIKVILRDGIIYYVYTFIISALNFFVILKLSKDYADLLLTMERVLRSVLSCRVILHIRQQGEHVVGTRKGPELPK</sequence>
<evidence type="ECO:0000313" key="3">
    <source>
        <dbReference type="EMBL" id="KAF9443562.1"/>
    </source>
</evidence>
<feature type="transmembrane region" description="Helical" evidence="1">
    <location>
        <begin position="91"/>
        <end position="113"/>
    </location>
</feature>
<proteinExistence type="predicted"/>
<feature type="domain" description="DUF6533" evidence="2">
    <location>
        <begin position="26"/>
        <end position="70"/>
    </location>
</feature>
<name>A0A9P5X554_9AGAR</name>
<keyword evidence="4" id="KW-1185">Reference proteome</keyword>
<reference evidence="3" key="1">
    <citation type="submission" date="2020-11" db="EMBL/GenBank/DDBJ databases">
        <authorList>
            <consortium name="DOE Joint Genome Institute"/>
            <person name="Ahrendt S."/>
            <person name="Riley R."/>
            <person name="Andreopoulos W."/>
            <person name="Labutti K."/>
            <person name="Pangilinan J."/>
            <person name="Ruiz-Duenas F.J."/>
            <person name="Barrasa J.M."/>
            <person name="Sanchez-Garcia M."/>
            <person name="Camarero S."/>
            <person name="Miyauchi S."/>
            <person name="Serrano A."/>
            <person name="Linde D."/>
            <person name="Babiker R."/>
            <person name="Drula E."/>
            <person name="Ayuso-Fernandez I."/>
            <person name="Pacheco R."/>
            <person name="Padilla G."/>
            <person name="Ferreira P."/>
            <person name="Barriuso J."/>
            <person name="Kellner H."/>
            <person name="Castanera R."/>
            <person name="Alfaro M."/>
            <person name="Ramirez L."/>
            <person name="Pisabarro A.G."/>
            <person name="Kuo A."/>
            <person name="Tritt A."/>
            <person name="Lipzen A."/>
            <person name="He G."/>
            <person name="Yan M."/>
            <person name="Ng V."/>
            <person name="Cullen D."/>
            <person name="Martin F."/>
            <person name="Rosso M.-N."/>
            <person name="Henrissat B."/>
            <person name="Hibbett D."/>
            <person name="Martinez A.T."/>
            <person name="Grigoriev I.V."/>
        </authorList>
    </citation>
    <scope>NUCLEOTIDE SEQUENCE</scope>
    <source>
        <strain evidence="3">MF-IS2</strain>
    </source>
</reference>
<dbReference type="InterPro" id="IPR045340">
    <property type="entry name" value="DUF6533"/>
</dbReference>
<protein>
    <recommendedName>
        <fullName evidence="2">DUF6533 domain-containing protein</fullName>
    </recommendedName>
</protein>
<dbReference type="Proteomes" id="UP000807342">
    <property type="component" value="Unassembled WGS sequence"/>
</dbReference>
<feature type="transmembrane region" description="Helical" evidence="1">
    <location>
        <begin position="172"/>
        <end position="193"/>
    </location>
</feature>
<dbReference type="OrthoDB" id="3350812at2759"/>
<organism evidence="3 4">
    <name type="scientific">Macrolepiota fuliginosa MF-IS2</name>
    <dbReference type="NCBI Taxonomy" id="1400762"/>
    <lineage>
        <taxon>Eukaryota</taxon>
        <taxon>Fungi</taxon>
        <taxon>Dikarya</taxon>
        <taxon>Basidiomycota</taxon>
        <taxon>Agaricomycotina</taxon>
        <taxon>Agaricomycetes</taxon>
        <taxon>Agaricomycetidae</taxon>
        <taxon>Agaricales</taxon>
        <taxon>Agaricineae</taxon>
        <taxon>Agaricaceae</taxon>
        <taxon>Macrolepiota</taxon>
    </lineage>
</organism>
<evidence type="ECO:0000313" key="4">
    <source>
        <dbReference type="Proteomes" id="UP000807342"/>
    </source>
</evidence>
<dbReference type="AlphaFoldDB" id="A0A9P5X554"/>
<feature type="transmembrane region" description="Helical" evidence="1">
    <location>
        <begin position="125"/>
        <end position="148"/>
    </location>
</feature>
<feature type="transmembrane region" description="Helical" evidence="1">
    <location>
        <begin position="63"/>
        <end position="85"/>
    </location>
</feature>